<dbReference type="EMBL" id="AP023420">
    <property type="protein sequence ID" value="BCK83164.1"/>
    <property type="molecule type" value="Genomic_DNA"/>
</dbReference>
<protein>
    <recommendedName>
        <fullName evidence="1">HTH cro/C1-type domain-containing protein</fullName>
    </recommendedName>
</protein>
<dbReference type="InterPro" id="IPR001387">
    <property type="entry name" value="Cro/C1-type_HTH"/>
</dbReference>
<evidence type="ECO:0000313" key="3">
    <source>
        <dbReference type="Proteomes" id="UP000679848"/>
    </source>
</evidence>
<reference evidence="2" key="1">
    <citation type="submission" date="2020-09" db="EMBL/GenBank/DDBJ databases">
        <title>New species isolated from human feces.</title>
        <authorList>
            <person name="Kitahara M."/>
            <person name="Shigeno Y."/>
            <person name="Shime M."/>
            <person name="Matsumoto Y."/>
            <person name="Nakamura S."/>
            <person name="Motooka D."/>
            <person name="Fukuoka S."/>
            <person name="Nishikawa H."/>
            <person name="Benno Y."/>
        </authorList>
    </citation>
    <scope>NUCLEOTIDE SEQUENCE</scope>
    <source>
        <strain evidence="2">MM59</strain>
    </source>
</reference>
<keyword evidence="3" id="KW-1185">Reference proteome</keyword>
<evidence type="ECO:0000259" key="1">
    <source>
        <dbReference type="PROSITE" id="PS50943"/>
    </source>
</evidence>
<gene>
    <name evidence="2" type="ORF">MM59RIKEN_04830</name>
</gene>
<accession>A0A810Q598</accession>
<evidence type="ECO:0000313" key="2">
    <source>
        <dbReference type="EMBL" id="BCK83164.1"/>
    </source>
</evidence>
<proteinExistence type="predicted"/>
<dbReference type="RefSeq" id="WP_055181001.1">
    <property type="nucleotide sequence ID" value="NZ_AP023420.1"/>
</dbReference>
<dbReference type="GO" id="GO:0003677">
    <property type="term" value="F:DNA binding"/>
    <property type="evidence" value="ECO:0007669"/>
    <property type="project" value="InterPro"/>
</dbReference>
<dbReference type="SMART" id="SM00530">
    <property type="entry name" value="HTH_XRE"/>
    <property type="match status" value="1"/>
</dbReference>
<dbReference type="Pfam" id="PF13560">
    <property type="entry name" value="HTH_31"/>
    <property type="match status" value="1"/>
</dbReference>
<dbReference type="KEGG" id="pfaa:MM59RIKEN_04830"/>
<dbReference type="Proteomes" id="UP000679848">
    <property type="component" value="Chromosome"/>
</dbReference>
<feature type="domain" description="HTH cro/C1-type" evidence="1">
    <location>
        <begin position="16"/>
        <end position="70"/>
    </location>
</feature>
<organism evidence="2 3">
    <name type="scientific">Pusillibacter faecalis</name>
    <dbReference type="NCBI Taxonomy" id="2714358"/>
    <lineage>
        <taxon>Bacteria</taxon>
        <taxon>Bacillati</taxon>
        <taxon>Bacillota</taxon>
        <taxon>Clostridia</taxon>
        <taxon>Eubacteriales</taxon>
        <taxon>Oscillospiraceae</taxon>
        <taxon>Pusillibacter</taxon>
    </lineage>
</organism>
<dbReference type="Gene3D" id="1.10.260.40">
    <property type="entry name" value="lambda repressor-like DNA-binding domains"/>
    <property type="match status" value="1"/>
</dbReference>
<name>A0A810Q598_9FIRM</name>
<dbReference type="InterPro" id="IPR010982">
    <property type="entry name" value="Lambda_DNA-bd_dom_sf"/>
</dbReference>
<dbReference type="AlphaFoldDB" id="A0A810Q598"/>
<sequence length="113" mass="13285">MEYRVDERAKRIARKLRKIRELKGLTREKFCEPLGENSDYWGLIERGEQPISLPKLLQVCEVYQIPIESVVVLDYQIQDNGRVREDIDGLLGQCNEYQLEVIRKFISDIAMTL</sequence>
<dbReference type="SUPFAM" id="SSF47413">
    <property type="entry name" value="lambda repressor-like DNA-binding domains"/>
    <property type="match status" value="1"/>
</dbReference>
<dbReference type="CDD" id="cd00093">
    <property type="entry name" value="HTH_XRE"/>
    <property type="match status" value="1"/>
</dbReference>
<dbReference type="PROSITE" id="PS50943">
    <property type="entry name" value="HTH_CROC1"/>
    <property type="match status" value="1"/>
</dbReference>